<dbReference type="AlphaFoldDB" id="A0AAV7RXZ5"/>
<name>A0AAV7RXZ5_PLEWA</name>
<dbReference type="Proteomes" id="UP001066276">
    <property type="component" value="Chromosome 5"/>
</dbReference>
<proteinExistence type="predicted"/>
<accession>A0AAV7RXZ5</accession>
<keyword evidence="2" id="KW-1185">Reference proteome</keyword>
<comment type="caution">
    <text evidence="1">The sequence shown here is derived from an EMBL/GenBank/DDBJ whole genome shotgun (WGS) entry which is preliminary data.</text>
</comment>
<gene>
    <name evidence="1" type="ORF">NDU88_009565</name>
</gene>
<evidence type="ECO:0000313" key="2">
    <source>
        <dbReference type="Proteomes" id="UP001066276"/>
    </source>
</evidence>
<sequence>MILDTPEPVVDSLSDFRLHSSSSGASSRAFSGSLPEVTEQEQLLLTILQTVHAQQEEARRYYAQARANSAVIQCCLTEVTSKVASLSPKITELQQRVTDLEDTEAVAGKSLDGPGHALSSLEFKLEDFENQQRLNNLWIFGILEGIYQYMMRVLGKSSPELSDWDWDSQIQGDHCLPIHRLDKSNAMAASISPGRTCAMLFFIGNFLLRQTIFIKVYPAAPVRVDSMTTLASSDLCKAPNGVLESAPVHRPIKTSWCSGLITKACMAQGCQEWPDAILSHIAGRCTVFVYLEGFK</sequence>
<reference evidence="1" key="1">
    <citation type="journal article" date="2022" name="bioRxiv">
        <title>Sequencing and chromosome-scale assembly of the giantPleurodeles waltlgenome.</title>
        <authorList>
            <person name="Brown T."/>
            <person name="Elewa A."/>
            <person name="Iarovenko S."/>
            <person name="Subramanian E."/>
            <person name="Araus A.J."/>
            <person name="Petzold A."/>
            <person name="Susuki M."/>
            <person name="Suzuki K.-i.T."/>
            <person name="Hayashi T."/>
            <person name="Toyoda A."/>
            <person name="Oliveira C."/>
            <person name="Osipova E."/>
            <person name="Leigh N.D."/>
            <person name="Simon A."/>
            <person name="Yun M.H."/>
        </authorList>
    </citation>
    <scope>NUCLEOTIDE SEQUENCE</scope>
    <source>
        <strain evidence="1">20211129_DDA</strain>
        <tissue evidence="1">Liver</tissue>
    </source>
</reference>
<protein>
    <submittedName>
        <fullName evidence="1">Uncharacterized protein</fullName>
    </submittedName>
</protein>
<dbReference type="EMBL" id="JANPWB010000009">
    <property type="protein sequence ID" value="KAJ1156848.1"/>
    <property type="molecule type" value="Genomic_DNA"/>
</dbReference>
<organism evidence="1 2">
    <name type="scientific">Pleurodeles waltl</name>
    <name type="common">Iberian ribbed newt</name>
    <dbReference type="NCBI Taxonomy" id="8319"/>
    <lineage>
        <taxon>Eukaryota</taxon>
        <taxon>Metazoa</taxon>
        <taxon>Chordata</taxon>
        <taxon>Craniata</taxon>
        <taxon>Vertebrata</taxon>
        <taxon>Euteleostomi</taxon>
        <taxon>Amphibia</taxon>
        <taxon>Batrachia</taxon>
        <taxon>Caudata</taxon>
        <taxon>Salamandroidea</taxon>
        <taxon>Salamandridae</taxon>
        <taxon>Pleurodelinae</taxon>
        <taxon>Pleurodeles</taxon>
    </lineage>
</organism>
<evidence type="ECO:0000313" key="1">
    <source>
        <dbReference type="EMBL" id="KAJ1156848.1"/>
    </source>
</evidence>